<dbReference type="PANTHER" id="PTHR11933:SF5">
    <property type="entry name" value="MITOCHONDRIAL TRNA-SPECIFIC 2-THIOURIDYLASE 1"/>
    <property type="match status" value="1"/>
</dbReference>
<reference evidence="4" key="1">
    <citation type="submission" date="2025-08" db="UniProtKB">
        <authorList>
            <consortium name="Ensembl"/>
        </authorList>
    </citation>
    <scope>IDENTIFICATION</scope>
</reference>
<evidence type="ECO:0000259" key="2">
    <source>
        <dbReference type="Pfam" id="PF20258"/>
    </source>
</evidence>
<dbReference type="PANTHER" id="PTHR11933">
    <property type="entry name" value="TRNA 5-METHYLAMINOMETHYL-2-THIOURIDYLATE -METHYLTRANSFERASE"/>
    <property type="match status" value="1"/>
</dbReference>
<sequence length="184" mass="21118">MRRRLDRNGSRSMGICYIGKKPKPVNFVSIEDGKIMSERKGWFTLTLGQRRDAWFVVDKDITTGEVFVGPTTNHPALFRDEVRTDRFHWITEDPPTELIQTKMECLFRFIHQMPQMSHDTLGPDTVCKEVALTPGQFAVLYKRDECLGSGKIIRLGLTEHTLQQGRDRMKEAPVAKERTPEPAS</sequence>
<evidence type="ECO:0000256" key="1">
    <source>
        <dbReference type="SAM" id="MobiDB-lite"/>
    </source>
</evidence>
<dbReference type="GO" id="GO:0016783">
    <property type="term" value="F:sulfurtransferase activity"/>
    <property type="evidence" value="ECO:0007669"/>
    <property type="project" value="InterPro"/>
</dbReference>
<feature type="domain" description="tRNA-specific 2-thiouridylase MnmA-like C-terminal" evidence="2">
    <location>
        <begin position="80"/>
        <end position="152"/>
    </location>
</feature>
<evidence type="ECO:0008006" key="6">
    <source>
        <dbReference type="Google" id="ProtNLM"/>
    </source>
</evidence>
<feature type="compositionally biased region" description="Basic and acidic residues" evidence="1">
    <location>
        <begin position="165"/>
        <end position="184"/>
    </location>
</feature>
<evidence type="ECO:0000313" key="5">
    <source>
        <dbReference type="Proteomes" id="UP000694402"/>
    </source>
</evidence>
<dbReference type="InterPro" id="IPR023382">
    <property type="entry name" value="MnmA-like_central_sf"/>
</dbReference>
<feature type="domain" description="tRNA-specific 2-thiouridylase MnmA-like central" evidence="3">
    <location>
        <begin position="23"/>
        <end position="69"/>
    </location>
</feature>
<dbReference type="Ensembl" id="ENSOTST00005023904.2">
    <property type="protein sequence ID" value="ENSOTSP00005022045.1"/>
    <property type="gene ID" value="ENSOTSG00005010575.2"/>
</dbReference>
<dbReference type="Proteomes" id="UP000694402">
    <property type="component" value="Unassembled WGS sequence"/>
</dbReference>
<protein>
    <recommendedName>
        <fullName evidence="6">Mitochondrial tRNA-specific 2-thiouridylase 1</fullName>
    </recommendedName>
</protein>
<dbReference type="InterPro" id="IPR046884">
    <property type="entry name" value="MnmA-like_central"/>
</dbReference>
<name>A0A8C8D5K2_ONCTS</name>
<feature type="region of interest" description="Disordered" evidence="1">
    <location>
        <begin position="164"/>
        <end position="184"/>
    </location>
</feature>
<gene>
    <name evidence="4" type="primary">TRMU</name>
</gene>
<evidence type="ECO:0000313" key="4">
    <source>
        <dbReference type="Ensembl" id="ENSOTSP00005022045.1"/>
    </source>
</evidence>
<dbReference type="Pfam" id="PF20259">
    <property type="entry name" value="tRNA_Me_trans_M"/>
    <property type="match status" value="1"/>
</dbReference>
<organism evidence="4 5">
    <name type="scientific">Oncorhynchus tshawytscha</name>
    <name type="common">Chinook salmon</name>
    <name type="synonym">Salmo tshawytscha</name>
    <dbReference type="NCBI Taxonomy" id="74940"/>
    <lineage>
        <taxon>Eukaryota</taxon>
        <taxon>Metazoa</taxon>
        <taxon>Chordata</taxon>
        <taxon>Craniata</taxon>
        <taxon>Vertebrata</taxon>
        <taxon>Euteleostomi</taxon>
        <taxon>Actinopterygii</taxon>
        <taxon>Neopterygii</taxon>
        <taxon>Teleostei</taxon>
        <taxon>Protacanthopterygii</taxon>
        <taxon>Salmoniformes</taxon>
        <taxon>Salmonidae</taxon>
        <taxon>Salmoninae</taxon>
        <taxon>Oncorhynchus</taxon>
    </lineage>
</organism>
<dbReference type="Gene3D" id="2.40.30.10">
    <property type="entry name" value="Translation factors"/>
    <property type="match status" value="1"/>
</dbReference>
<dbReference type="Pfam" id="PF20258">
    <property type="entry name" value="tRNA_Me_trans_C"/>
    <property type="match status" value="1"/>
</dbReference>
<keyword evidence="5" id="KW-1185">Reference proteome</keyword>
<dbReference type="AlphaFoldDB" id="A0A8C8D5K2"/>
<accession>A0A8C8D5K2</accession>
<dbReference type="GO" id="GO:0005739">
    <property type="term" value="C:mitochondrion"/>
    <property type="evidence" value="ECO:0007669"/>
    <property type="project" value="TreeGrafter"/>
</dbReference>
<dbReference type="GeneTree" id="ENSGT00390000014323"/>
<dbReference type="InterPro" id="IPR046885">
    <property type="entry name" value="MnmA-like_C"/>
</dbReference>
<dbReference type="GO" id="GO:0002143">
    <property type="term" value="P:tRNA wobble position uridine thiolation"/>
    <property type="evidence" value="ECO:0007669"/>
    <property type="project" value="TreeGrafter"/>
</dbReference>
<proteinExistence type="predicted"/>
<reference evidence="4" key="2">
    <citation type="submission" date="2025-09" db="UniProtKB">
        <authorList>
            <consortium name="Ensembl"/>
        </authorList>
    </citation>
    <scope>IDENTIFICATION</scope>
</reference>
<dbReference type="Gene3D" id="2.30.30.280">
    <property type="entry name" value="Adenine nucleotide alpha hydrolases-like domains"/>
    <property type="match status" value="1"/>
</dbReference>
<evidence type="ECO:0000259" key="3">
    <source>
        <dbReference type="Pfam" id="PF20259"/>
    </source>
</evidence>